<reference evidence="2" key="1">
    <citation type="submission" date="2020-05" db="EMBL/GenBank/DDBJ databases">
        <title>Mycena genomes resolve the evolution of fungal bioluminescence.</title>
        <authorList>
            <person name="Tsai I.J."/>
        </authorList>
    </citation>
    <scope>NUCLEOTIDE SEQUENCE</scope>
    <source>
        <strain evidence="2">110903Hualien_Pintung</strain>
    </source>
</reference>
<dbReference type="AlphaFoldDB" id="A0A8H6TF33"/>
<proteinExistence type="predicted"/>
<feature type="region of interest" description="Disordered" evidence="1">
    <location>
        <begin position="1"/>
        <end position="23"/>
    </location>
</feature>
<feature type="region of interest" description="Disordered" evidence="1">
    <location>
        <begin position="181"/>
        <end position="204"/>
    </location>
</feature>
<evidence type="ECO:0000256" key="1">
    <source>
        <dbReference type="SAM" id="MobiDB-lite"/>
    </source>
</evidence>
<gene>
    <name evidence="2" type="ORF">HMN09_00483000</name>
</gene>
<keyword evidence="3" id="KW-1185">Reference proteome</keyword>
<sequence>MPPTPSPTYTAPPRLTTTSSTSTRCEDFGVDPQDVAPAQGATAGHKLRARASALEAEALCTRSGACYRRSSFLCVANNTSLAPIELCDDIPAPQHATRASALYAAYLRRLYDYAIRVAFATSGAFALRGSLLAYGRVGKKARVDEEGDAAIVSRVDTKTLVQRHCKRVDVDVTIGVYPGPSHPPLHPAPKLSQLARPCHAPSPT</sequence>
<accession>A0A8H6TF33</accession>
<protein>
    <submittedName>
        <fullName evidence="2">Uncharacterized protein</fullName>
    </submittedName>
</protein>
<evidence type="ECO:0000313" key="2">
    <source>
        <dbReference type="EMBL" id="KAF7317458.1"/>
    </source>
</evidence>
<organism evidence="2 3">
    <name type="scientific">Mycena chlorophos</name>
    <name type="common">Agaric fungus</name>
    <name type="synonym">Agaricus chlorophos</name>
    <dbReference type="NCBI Taxonomy" id="658473"/>
    <lineage>
        <taxon>Eukaryota</taxon>
        <taxon>Fungi</taxon>
        <taxon>Dikarya</taxon>
        <taxon>Basidiomycota</taxon>
        <taxon>Agaricomycotina</taxon>
        <taxon>Agaricomycetes</taxon>
        <taxon>Agaricomycetidae</taxon>
        <taxon>Agaricales</taxon>
        <taxon>Marasmiineae</taxon>
        <taxon>Mycenaceae</taxon>
        <taxon>Mycena</taxon>
    </lineage>
</organism>
<name>A0A8H6TF33_MYCCL</name>
<feature type="compositionally biased region" description="Low complexity" evidence="1">
    <location>
        <begin position="7"/>
        <end position="23"/>
    </location>
</feature>
<evidence type="ECO:0000313" key="3">
    <source>
        <dbReference type="Proteomes" id="UP000613580"/>
    </source>
</evidence>
<dbReference type="EMBL" id="JACAZE010000005">
    <property type="protein sequence ID" value="KAF7317458.1"/>
    <property type="molecule type" value="Genomic_DNA"/>
</dbReference>
<dbReference type="Proteomes" id="UP000613580">
    <property type="component" value="Unassembled WGS sequence"/>
</dbReference>
<comment type="caution">
    <text evidence="2">The sequence shown here is derived from an EMBL/GenBank/DDBJ whole genome shotgun (WGS) entry which is preliminary data.</text>
</comment>